<organism evidence="3 4">
    <name type="scientific">Pseudonocardia autotrophica</name>
    <name type="common">Amycolata autotrophica</name>
    <name type="synonym">Nocardia autotrophica</name>
    <dbReference type="NCBI Taxonomy" id="2074"/>
    <lineage>
        <taxon>Bacteria</taxon>
        <taxon>Bacillati</taxon>
        <taxon>Actinomycetota</taxon>
        <taxon>Actinomycetes</taxon>
        <taxon>Pseudonocardiales</taxon>
        <taxon>Pseudonocardiaceae</taxon>
        <taxon>Pseudonocardia</taxon>
    </lineage>
</organism>
<dbReference type="OrthoDB" id="3576891at2"/>
<feature type="region of interest" description="Disordered" evidence="1">
    <location>
        <begin position="28"/>
        <end position="47"/>
    </location>
</feature>
<evidence type="ECO:0000256" key="1">
    <source>
        <dbReference type="SAM" id="MobiDB-lite"/>
    </source>
</evidence>
<gene>
    <name evidence="3" type="ORF">BG845_03470</name>
</gene>
<protein>
    <submittedName>
        <fullName evidence="3">Uncharacterized protein</fullName>
    </submittedName>
</protein>
<evidence type="ECO:0000313" key="4">
    <source>
        <dbReference type="Proteomes" id="UP000194360"/>
    </source>
</evidence>
<feature type="signal peptide" evidence="2">
    <location>
        <begin position="1"/>
        <end position="26"/>
    </location>
</feature>
<sequence length="108" mass="11061">MKNRMRRSLIAVGALGAVAFPLAGMAAADEGSENPTQGYPSTQSPTQAIDAVGSLADTAQYGFVDAADSYLPSNRPDGVNGTETEFPALTPGYVEGPVGGLLKNGPFE</sequence>
<feature type="chain" id="PRO_5039164205" evidence="2">
    <location>
        <begin position="27"/>
        <end position="108"/>
    </location>
</feature>
<proteinExistence type="predicted"/>
<dbReference type="EMBL" id="MIGB01000017">
    <property type="protein sequence ID" value="OSY39523.1"/>
    <property type="molecule type" value="Genomic_DNA"/>
</dbReference>
<dbReference type="RefSeq" id="WP_085913679.1">
    <property type="nucleotide sequence ID" value="NZ_AP018920.1"/>
</dbReference>
<feature type="region of interest" description="Disordered" evidence="1">
    <location>
        <begin position="72"/>
        <end position="92"/>
    </location>
</feature>
<feature type="compositionally biased region" description="Polar residues" evidence="1">
    <location>
        <begin position="33"/>
        <end position="47"/>
    </location>
</feature>
<comment type="caution">
    <text evidence="3">The sequence shown here is derived from an EMBL/GenBank/DDBJ whole genome shotgun (WGS) entry which is preliminary data.</text>
</comment>
<reference evidence="3 4" key="1">
    <citation type="submission" date="2016-09" db="EMBL/GenBank/DDBJ databases">
        <title>Pseudonocardia autotrophica DSM535, a candidate organism with high potential of specific P450 cytochromes.</title>
        <authorList>
            <person name="Grumaz C."/>
            <person name="Vainshtein Y."/>
            <person name="Kirstahler P."/>
            <person name="Sohn K."/>
        </authorList>
    </citation>
    <scope>NUCLEOTIDE SEQUENCE [LARGE SCALE GENOMIC DNA]</scope>
    <source>
        <strain evidence="3 4">DSM 535</strain>
    </source>
</reference>
<dbReference type="AlphaFoldDB" id="A0A1Y2MWI0"/>
<keyword evidence="2" id="KW-0732">Signal</keyword>
<dbReference type="Proteomes" id="UP000194360">
    <property type="component" value="Unassembled WGS sequence"/>
</dbReference>
<accession>A0A1Y2MWI0</accession>
<evidence type="ECO:0000313" key="3">
    <source>
        <dbReference type="EMBL" id="OSY39523.1"/>
    </source>
</evidence>
<keyword evidence="4" id="KW-1185">Reference proteome</keyword>
<name>A0A1Y2MWI0_PSEAH</name>
<evidence type="ECO:0000256" key="2">
    <source>
        <dbReference type="SAM" id="SignalP"/>
    </source>
</evidence>